<dbReference type="Pfam" id="PF01804">
    <property type="entry name" value="Penicil_amidase"/>
    <property type="match status" value="1"/>
</dbReference>
<accession>A0A368C177</accession>
<dbReference type="InterPro" id="IPR023343">
    <property type="entry name" value="Penicillin_amidase_dom1"/>
</dbReference>
<dbReference type="SUPFAM" id="SSF56235">
    <property type="entry name" value="N-terminal nucleophile aminohydrolases (Ntn hydrolases)"/>
    <property type="match status" value="1"/>
</dbReference>
<keyword evidence="2" id="KW-0732">Signal</keyword>
<name>A0A368C177_9GAMM</name>
<evidence type="ECO:0000256" key="2">
    <source>
        <dbReference type="ARBA" id="ARBA00022729"/>
    </source>
</evidence>
<dbReference type="InterPro" id="IPR014395">
    <property type="entry name" value="Pen/GL7ACA/AHL_acylase"/>
</dbReference>
<dbReference type="GO" id="GO:0016811">
    <property type="term" value="F:hydrolase activity, acting on carbon-nitrogen (but not peptide) bonds, in linear amides"/>
    <property type="evidence" value="ECO:0007669"/>
    <property type="project" value="InterPro"/>
</dbReference>
<evidence type="ECO:0000256" key="1">
    <source>
        <dbReference type="ARBA" id="ARBA00006586"/>
    </source>
</evidence>
<proteinExistence type="inferred from homology"/>
<protein>
    <recommendedName>
        <fullName evidence="9">Acylase</fullName>
    </recommendedName>
</protein>
<dbReference type="EMBL" id="QOPE01000001">
    <property type="protein sequence ID" value="RCL42874.1"/>
    <property type="molecule type" value="Genomic_DNA"/>
</dbReference>
<dbReference type="Proteomes" id="UP000253307">
    <property type="component" value="Unassembled WGS sequence"/>
</dbReference>
<dbReference type="Gene3D" id="1.10.439.10">
    <property type="entry name" value="Penicillin Amidohydrolase, domain 1"/>
    <property type="match status" value="1"/>
</dbReference>
<dbReference type="AlphaFoldDB" id="A0A368C177"/>
<dbReference type="Gene3D" id="1.10.1400.10">
    <property type="match status" value="1"/>
</dbReference>
<evidence type="ECO:0000313" key="8">
    <source>
        <dbReference type="Proteomes" id="UP000253307"/>
    </source>
</evidence>
<evidence type="ECO:0000256" key="3">
    <source>
        <dbReference type="ARBA" id="ARBA00022801"/>
    </source>
</evidence>
<gene>
    <name evidence="7" type="ORF">DBW96_00265</name>
</gene>
<comment type="similarity">
    <text evidence="1">Belongs to the peptidase S45 family.</text>
</comment>
<keyword evidence="6" id="KW-0479">Metal-binding</keyword>
<dbReference type="GO" id="GO:0017000">
    <property type="term" value="P:antibiotic biosynthetic process"/>
    <property type="evidence" value="ECO:0007669"/>
    <property type="project" value="InterPro"/>
</dbReference>
<dbReference type="PANTHER" id="PTHR34218">
    <property type="entry name" value="PEPTIDASE S45 PENICILLIN AMIDASE"/>
    <property type="match status" value="1"/>
</dbReference>
<dbReference type="PIRSF" id="PIRSF001227">
    <property type="entry name" value="Pen_acylase"/>
    <property type="match status" value="1"/>
</dbReference>
<feature type="binding site" evidence="6">
    <location>
        <position position="268"/>
    </location>
    <ligand>
        <name>Ca(2+)</name>
        <dbReference type="ChEBI" id="CHEBI:29108"/>
    </ligand>
</feature>
<evidence type="ECO:0000256" key="5">
    <source>
        <dbReference type="PIRSR" id="PIRSR001227-1"/>
    </source>
</evidence>
<dbReference type="InterPro" id="IPR043146">
    <property type="entry name" value="Penicillin_amidase_N_B-knob"/>
</dbReference>
<reference evidence="7 8" key="1">
    <citation type="journal article" date="2018" name="Microbiome">
        <title>Fine metagenomic profile of the Mediterranean stratified and mixed water columns revealed by assembly and recruitment.</title>
        <authorList>
            <person name="Haro-Moreno J.M."/>
            <person name="Lopez-Perez M."/>
            <person name="De La Torre J.R."/>
            <person name="Picazo A."/>
            <person name="Camacho A."/>
            <person name="Rodriguez-Valera F."/>
        </authorList>
    </citation>
    <scope>NUCLEOTIDE SEQUENCE [LARGE SCALE GENOMIC DNA]</scope>
    <source>
        <strain evidence="7">MED-G82</strain>
    </source>
</reference>
<keyword evidence="4" id="KW-0865">Zymogen</keyword>
<dbReference type="Gene3D" id="2.30.120.10">
    <property type="match status" value="1"/>
</dbReference>
<evidence type="ECO:0000313" key="7">
    <source>
        <dbReference type="EMBL" id="RCL42874.1"/>
    </source>
</evidence>
<dbReference type="InterPro" id="IPR029055">
    <property type="entry name" value="Ntn_hydrolases_N"/>
</dbReference>
<feature type="binding site" evidence="6">
    <location>
        <position position="271"/>
    </location>
    <ligand>
        <name>Ca(2+)</name>
        <dbReference type="ChEBI" id="CHEBI:29108"/>
    </ligand>
</feature>
<keyword evidence="3" id="KW-0378">Hydrolase</keyword>
<dbReference type="Gene3D" id="3.60.20.10">
    <property type="entry name" value="Glutamine Phosphoribosylpyrophosphate, subunit 1, domain 1"/>
    <property type="match status" value="1"/>
</dbReference>
<dbReference type="PANTHER" id="PTHR34218:SF3">
    <property type="entry name" value="ACYL-HOMOSERINE LACTONE ACYLASE PVDQ"/>
    <property type="match status" value="1"/>
</dbReference>
<dbReference type="PROSITE" id="PS51257">
    <property type="entry name" value="PROKAR_LIPOPROTEIN"/>
    <property type="match status" value="1"/>
</dbReference>
<keyword evidence="6" id="KW-0106">Calcium</keyword>
<organism evidence="7 8">
    <name type="scientific">SAR86 cluster bacterium</name>
    <dbReference type="NCBI Taxonomy" id="2030880"/>
    <lineage>
        <taxon>Bacteria</taxon>
        <taxon>Pseudomonadati</taxon>
        <taxon>Pseudomonadota</taxon>
        <taxon>Gammaproteobacteria</taxon>
        <taxon>SAR86 cluster</taxon>
    </lineage>
</organism>
<comment type="cofactor">
    <cofactor evidence="6">
        <name>Ca(2+)</name>
        <dbReference type="ChEBI" id="CHEBI:29108"/>
    </cofactor>
    <text evidence="6">Binds 1 Ca(2+) ion per dimer.</text>
</comment>
<evidence type="ECO:0000256" key="4">
    <source>
        <dbReference type="ARBA" id="ARBA00023145"/>
    </source>
</evidence>
<evidence type="ECO:0008006" key="9">
    <source>
        <dbReference type="Google" id="ProtNLM"/>
    </source>
</evidence>
<evidence type="ECO:0000256" key="6">
    <source>
        <dbReference type="PIRSR" id="PIRSR001227-2"/>
    </source>
</evidence>
<feature type="active site" description="Nucleophile" evidence="5">
    <location>
        <position position="195"/>
    </location>
</feature>
<dbReference type="InterPro" id="IPR043147">
    <property type="entry name" value="Penicillin_amidase_A-knob"/>
</dbReference>
<sequence length="671" mass="77198">MYRIYIVSFYKKPIAHSMIIVCMVVFQSCAQFRPINIDINNYSYEINRDFWGVPHIKGATNKDISFGIGYVHAEDAYEDLVQLMPLYKGENGIKNGIDGATTDYLIRLLKIHEKYDENSLAQLPSEIIDLAKGYVDGINYFAKQNPAKVNRKMHPVTIRDVLLGSHIQHLLFAGLFREIESLNNFEKSAEVPTGSNAIAVNGKKTIPNSSYLMINSHQPLSGPVGWYELNVSSDEGWQAHGGNFPGSFLINVGFNKNIGWGATVNRPDIFDIYKLEINPNNTNQYKVDDSWKDFVTEKDSLRIRLLNFLTINVNRDFQYSDFGPVIEIEGDKFAISHSTDTYFGETLGWFELNVSSSVNEFKEKINKRKIPSFNFVVMDREQNIGYFYNGMIPKRDNPTLSRKIITTSKSKNLPSQDLVLDLPTYVNPKNGWIQSTNQDPFYVMGKFSKELKYNYSDADFETRLTNRSFRANEILESEIVFNYEEFYKFKHDNQYSKSSRQFKYLQKAIKENPKKLNKLSSWNLKTDFQNRLAGMSSCIMAQEWLSEFNNQDLISTFDAIEECKKIFSMIDKKDDDEWRDLTTISRGDRSHPIQGSVDTLRAVYGVPNKETQTMDMSGGDGLFFIVAQEGEYRFVYGMHNFGSSRVESSPHFADQTFLFSQEAVRFIPSEF</sequence>
<comment type="caution">
    <text evidence="7">The sequence shown here is derived from an EMBL/GenBank/DDBJ whole genome shotgun (WGS) entry which is preliminary data.</text>
</comment>
<dbReference type="InterPro" id="IPR002692">
    <property type="entry name" value="S45"/>
</dbReference>
<dbReference type="GO" id="GO:0046872">
    <property type="term" value="F:metal ion binding"/>
    <property type="evidence" value="ECO:0007669"/>
    <property type="project" value="UniProtKB-KW"/>
</dbReference>